<organism evidence="2 3">
    <name type="scientific">Desulfosporosinus fructosivorans</name>
    <dbReference type="NCBI Taxonomy" id="2018669"/>
    <lineage>
        <taxon>Bacteria</taxon>
        <taxon>Bacillati</taxon>
        <taxon>Bacillota</taxon>
        <taxon>Clostridia</taxon>
        <taxon>Eubacteriales</taxon>
        <taxon>Desulfitobacteriaceae</taxon>
        <taxon>Desulfosporosinus</taxon>
    </lineage>
</organism>
<feature type="transmembrane region" description="Helical" evidence="1">
    <location>
        <begin position="240"/>
        <end position="259"/>
    </location>
</feature>
<feature type="transmembrane region" description="Helical" evidence="1">
    <location>
        <begin position="6"/>
        <end position="28"/>
    </location>
</feature>
<evidence type="ECO:0000256" key="1">
    <source>
        <dbReference type="SAM" id="Phobius"/>
    </source>
</evidence>
<dbReference type="GO" id="GO:0009390">
    <property type="term" value="C:dimethyl sulfoxide reductase complex"/>
    <property type="evidence" value="ECO:0007669"/>
    <property type="project" value="TreeGrafter"/>
</dbReference>
<dbReference type="GO" id="GO:0005886">
    <property type="term" value="C:plasma membrane"/>
    <property type="evidence" value="ECO:0007669"/>
    <property type="project" value="TreeGrafter"/>
</dbReference>
<protein>
    <submittedName>
        <fullName evidence="2">DMSO reductase</fullName>
    </submittedName>
</protein>
<feature type="transmembrane region" description="Helical" evidence="1">
    <location>
        <begin position="168"/>
        <end position="186"/>
    </location>
</feature>
<accession>A0A4Z0R3H0</accession>
<feature type="transmembrane region" description="Helical" evidence="1">
    <location>
        <begin position="134"/>
        <end position="156"/>
    </location>
</feature>
<dbReference type="Proteomes" id="UP000298460">
    <property type="component" value="Unassembled WGS sequence"/>
</dbReference>
<evidence type="ECO:0000313" key="2">
    <source>
        <dbReference type="EMBL" id="TGE37029.1"/>
    </source>
</evidence>
<evidence type="ECO:0000313" key="3">
    <source>
        <dbReference type="Proteomes" id="UP000298460"/>
    </source>
</evidence>
<feature type="transmembrane region" description="Helical" evidence="1">
    <location>
        <begin position="198"/>
        <end position="220"/>
    </location>
</feature>
<dbReference type="GO" id="GO:0019645">
    <property type="term" value="P:anaerobic electron transport chain"/>
    <property type="evidence" value="ECO:0007669"/>
    <property type="project" value="InterPro"/>
</dbReference>
<dbReference type="GO" id="GO:0009389">
    <property type="term" value="F:dimethyl sulfoxide reductase activity"/>
    <property type="evidence" value="ECO:0007669"/>
    <property type="project" value="TreeGrafter"/>
</dbReference>
<dbReference type="PANTHER" id="PTHR38095">
    <property type="entry name" value="ANAEROBIC DIMETHYL SULFOXIDE REDUCTASE CHAIN YNFH"/>
    <property type="match status" value="1"/>
</dbReference>
<dbReference type="Pfam" id="PF04976">
    <property type="entry name" value="DmsC"/>
    <property type="match status" value="2"/>
</dbReference>
<keyword evidence="1" id="KW-0812">Transmembrane</keyword>
<reference evidence="2 3" key="1">
    <citation type="submission" date="2019-03" db="EMBL/GenBank/DDBJ databases">
        <title>Draft Genome Sequence of Desulfosporosinus fructosivorans Strain 63.6F, Isolated from Marine Sediment in the Baltic Sea.</title>
        <authorList>
            <person name="Hausmann B."/>
            <person name="Vandieken V."/>
            <person name="Pjevac P."/>
            <person name="Schreck K."/>
            <person name="Herbold C.W."/>
            <person name="Loy A."/>
        </authorList>
    </citation>
    <scope>NUCLEOTIDE SEQUENCE [LARGE SCALE GENOMIC DNA]</scope>
    <source>
        <strain evidence="2 3">63.6F</strain>
    </source>
</reference>
<dbReference type="InterPro" id="IPR007059">
    <property type="entry name" value="DmsC"/>
</dbReference>
<feature type="transmembrane region" description="Helical" evidence="1">
    <location>
        <begin position="271"/>
        <end position="292"/>
    </location>
</feature>
<dbReference type="PANTHER" id="PTHR38095:SF1">
    <property type="entry name" value="ANAEROBIC DIMETHYL SULFOXIDE REDUCTASE CHAIN YNFH"/>
    <property type="match status" value="1"/>
</dbReference>
<name>A0A4Z0R3H0_9FIRM</name>
<sequence>MGDWEWPLILFTILGQIAIGIILMLWWLDRKGNHLDSQFFKQGVYVSGALLMVALLASLFHLGHPEAAYRALSHLGSSWLSREILLFLLTFLAWIYLFLLSRHLTGSRVLGSSTSTTTTAETAAGGHLTGRRSLGLGITALLGLMGIVSSAMIYVLPRVPAWNNVGPVLFFLLTTGLLGALCTLVLGQKSLIATQKKFLLQFALGCTIAGLLTFSIYASMLSGSVEGTASLNFLLNSPLFWIRALLGWLTPLLLLVSILKNPQADKATLILTVTLLASLGEVLGRALFYLSATGIQITALF</sequence>
<keyword evidence="1" id="KW-1133">Transmembrane helix</keyword>
<dbReference type="EMBL" id="SPQQ01000006">
    <property type="protein sequence ID" value="TGE37029.1"/>
    <property type="molecule type" value="Genomic_DNA"/>
</dbReference>
<gene>
    <name evidence="2" type="ORF">E4K67_18270</name>
</gene>
<feature type="transmembrane region" description="Helical" evidence="1">
    <location>
        <begin position="44"/>
        <end position="64"/>
    </location>
</feature>
<keyword evidence="1" id="KW-0472">Membrane</keyword>
<keyword evidence="3" id="KW-1185">Reference proteome</keyword>
<proteinExistence type="predicted"/>
<dbReference type="AlphaFoldDB" id="A0A4Z0R3H0"/>
<dbReference type="RefSeq" id="WP_135549262.1">
    <property type="nucleotide sequence ID" value="NZ_SPQQ01000006.1"/>
</dbReference>
<feature type="transmembrane region" description="Helical" evidence="1">
    <location>
        <begin position="84"/>
        <end position="100"/>
    </location>
</feature>
<dbReference type="OrthoDB" id="2083322at2"/>
<comment type="caution">
    <text evidence="2">The sequence shown here is derived from an EMBL/GenBank/DDBJ whole genome shotgun (WGS) entry which is preliminary data.</text>
</comment>